<feature type="compositionally biased region" description="Basic and acidic residues" evidence="5">
    <location>
        <begin position="157"/>
        <end position="166"/>
    </location>
</feature>
<name>A0A6P8RJ43_GEOSA</name>
<reference evidence="8" key="1">
    <citation type="submission" date="2025-08" db="UniProtKB">
        <authorList>
            <consortium name="RefSeq"/>
        </authorList>
    </citation>
    <scope>IDENTIFICATION</scope>
</reference>
<keyword evidence="3" id="KW-0597">Phosphoprotein</keyword>
<dbReference type="GO" id="GO:0010468">
    <property type="term" value="P:regulation of gene expression"/>
    <property type="evidence" value="ECO:0007669"/>
    <property type="project" value="InterPro"/>
</dbReference>
<feature type="region of interest" description="Disordered" evidence="5">
    <location>
        <begin position="146"/>
        <end position="196"/>
    </location>
</feature>
<gene>
    <name evidence="8" type="primary">AFF3</name>
</gene>
<proteinExistence type="inferred from homology"/>
<feature type="region of interest" description="Disordered" evidence="5">
    <location>
        <begin position="423"/>
        <end position="491"/>
    </location>
</feature>
<protein>
    <submittedName>
        <fullName evidence="8">AF4/FMR2 family member 3</fullName>
    </submittedName>
</protein>
<dbReference type="AlphaFoldDB" id="A0A6P8RJ43"/>
<feature type="region of interest" description="Disordered" evidence="5">
    <location>
        <begin position="365"/>
        <end position="392"/>
    </location>
</feature>
<accession>A0A6P8RJ43</accession>
<feature type="region of interest" description="Disordered" evidence="5">
    <location>
        <begin position="901"/>
        <end position="927"/>
    </location>
</feature>
<feature type="compositionally biased region" description="Polar residues" evidence="5">
    <location>
        <begin position="678"/>
        <end position="689"/>
    </location>
</feature>
<dbReference type="Pfam" id="PF18875">
    <property type="entry name" value="AF4_int"/>
    <property type="match status" value="1"/>
</dbReference>
<feature type="compositionally biased region" description="Low complexity" evidence="5">
    <location>
        <begin position="444"/>
        <end position="458"/>
    </location>
</feature>
<feature type="compositionally biased region" description="Basic and acidic residues" evidence="5">
    <location>
        <begin position="365"/>
        <end position="383"/>
    </location>
</feature>
<dbReference type="CTD" id="3899"/>
<feature type="compositionally biased region" description="Low complexity" evidence="5">
    <location>
        <begin position="1128"/>
        <end position="1147"/>
    </location>
</feature>
<dbReference type="RefSeq" id="XP_033805898.1">
    <property type="nucleotide sequence ID" value="XM_033950007.1"/>
</dbReference>
<dbReference type="FunCoup" id="A0A6P8RJ43">
    <property type="interactions" value="1764"/>
</dbReference>
<dbReference type="OrthoDB" id="6382204at2759"/>
<evidence type="ECO:0000256" key="4">
    <source>
        <dbReference type="ARBA" id="ARBA00023242"/>
    </source>
</evidence>
<comment type="similarity">
    <text evidence="2">Belongs to the AF4 family.</text>
</comment>
<evidence type="ECO:0000256" key="2">
    <source>
        <dbReference type="ARBA" id="ARBA00007354"/>
    </source>
</evidence>
<feature type="region of interest" description="Disordered" evidence="5">
    <location>
        <begin position="663"/>
        <end position="691"/>
    </location>
</feature>
<dbReference type="KEGG" id="gsh:117362915"/>
<keyword evidence="4" id="KW-0539">Nucleus</keyword>
<keyword evidence="7" id="KW-1185">Reference proteome</keyword>
<dbReference type="GeneID" id="117362915"/>
<dbReference type="PANTHER" id="PTHR10528">
    <property type="entry name" value="AF4/FMR2 FAMILY MEMBER"/>
    <property type="match status" value="1"/>
</dbReference>
<dbReference type="Proteomes" id="UP000515159">
    <property type="component" value="Chromosome 6"/>
</dbReference>
<dbReference type="Pfam" id="PF18876">
    <property type="entry name" value="AFF4_CHD"/>
    <property type="match status" value="1"/>
</dbReference>
<feature type="region of interest" description="Disordered" evidence="5">
    <location>
        <begin position="532"/>
        <end position="552"/>
    </location>
</feature>
<dbReference type="InterPro" id="IPR007797">
    <property type="entry name" value="AF4/FMR2"/>
</dbReference>
<evidence type="ECO:0000256" key="3">
    <source>
        <dbReference type="ARBA" id="ARBA00022553"/>
    </source>
</evidence>
<feature type="region of interest" description="Disordered" evidence="5">
    <location>
        <begin position="1102"/>
        <end position="1147"/>
    </location>
</feature>
<organism evidence="7 8">
    <name type="scientific">Geotrypetes seraphini</name>
    <name type="common">Gaboon caecilian</name>
    <name type="synonym">Caecilia seraphini</name>
    <dbReference type="NCBI Taxonomy" id="260995"/>
    <lineage>
        <taxon>Eukaryota</taxon>
        <taxon>Metazoa</taxon>
        <taxon>Chordata</taxon>
        <taxon>Craniata</taxon>
        <taxon>Vertebrata</taxon>
        <taxon>Euteleostomi</taxon>
        <taxon>Amphibia</taxon>
        <taxon>Gymnophiona</taxon>
        <taxon>Geotrypetes</taxon>
    </lineage>
</organism>
<dbReference type="InParanoid" id="A0A6P8RJ43"/>
<evidence type="ECO:0000256" key="5">
    <source>
        <dbReference type="SAM" id="MobiDB-lite"/>
    </source>
</evidence>
<evidence type="ECO:0000256" key="1">
    <source>
        <dbReference type="ARBA" id="ARBA00004123"/>
    </source>
</evidence>
<dbReference type="PANTHER" id="PTHR10528:SF16">
    <property type="entry name" value="AF4_FMR2 FAMILY MEMBER 3"/>
    <property type="match status" value="1"/>
</dbReference>
<dbReference type="InterPro" id="IPR043640">
    <property type="entry name" value="AF4/FMR2_CHD"/>
</dbReference>
<feature type="domain" description="AF4/FMR2 C-terminal homology" evidence="6">
    <location>
        <begin position="962"/>
        <end position="1227"/>
    </location>
</feature>
<feature type="compositionally biased region" description="Polar residues" evidence="5">
    <location>
        <begin position="423"/>
        <end position="437"/>
    </location>
</feature>
<feature type="region of interest" description="Disordered" evidence="5">
    <location>
        <begin position="590"/>
        <end position="609"/>
    </location>
</feature>
<dbReference type="Gene3D" id="6.10.250.2670">
    <property type="match status" value="1"/>
</dbReference>
<evidence type="ECO:0000313" key="8">
    <source>
        <dbReference type="RefSeq" id="XP_033805898.1"/>
    </source>
</evidence>
<sequence>MSVETHMSIVYEQDRNVLRRKEWERRNQEALQNEIEDNADYPLFSEPYKTSKEDELSNRIQNTLGNYDEMKDLLTDQSNQSHLVGIPKTGIPQTPIQKTNEYFNADSRTQAHLSMCSTSSTTPVSLSVLQGKKGAMARPKLEHFGADSQRTNKHGHSLLDSHKNDIKTGSQNPCSEKLYVSSPTSSSSLTNTTQKSSRHCAIGENISSQHQCPKLRYSNKVGILAQDRTTIPTTHNSGHCSQNFPSSRAANSNIVQQKPTAYVRPMDGQDQMPDESPKLKLSTETSMYYATHRGVPSDKSDSTKMKSKTVQFVISKQEDSGSEDINCVEEILREMTYSWPPPVSAIHVPGKADTNQLLSLNKDAQRGTIEHSSQKKGKAEAKNVTDGASQTQTSMLEDDLKLSSDEEDIDQASQRLTLEVLSDSANSSVVQSTNRASGVSRKGSSSTSTSNSSSSESESSSESDSESESSSSDDGKPSHCYSPEPEQSSNKWQLDKWLNKVNPHKNAILNHNDNHELERIQFYGQIKHERQASEKIPEAYQTSHRDKCLSKEEQRLKTANKTPGNKGGKQKSPAIIVPVVAAVSGESTPQTKATCKTQPRRTERTSGGNYLNCYRSEELVLSQVVESNASEQLKTRLPCSNRTGQIKESHPAVLTCEKRCTRGSSKTLPKSKEFVETESWSSLPSSDLGTESEQEDLLLTKPTITSVVHNHKPKEDVNGSTSRANNCGAINSVNGRTTNDISKDLEEQLYTLVPFGRNELLSPLKDCDEVKALWVKIDLAFLSRIPEHLPEVLLAMNTRVNETGSPSQNHAVEQQTDKVLPKCRRKRKYEKEEACKDNKKNPVGKESSVRCSVPTNCISSTSLCDLSCNNLALSILKNEKMILSPISSLSDALKHKYCSDGLTSSSRSNGNNSSCSKHKTESQSQPDNVVLNKTVHSSSDNFLLCNKQPFQRQLLLPFSKGHSDCRRPKLITDDIPHQADYYMQEAKRMKHKADAMLEKFDKALHYTEAALLFIECGNAMEHGPVESKSPYTMYAETIELIRYAIRLKTYSVSNTTPEDKQLTALCYRCLALLYWRMFRLKRNHAVKYSKALIDYFKNSTKTAQAPSPWGIDGKSTGVPSPLSPNPSPVSSTGSQGSSSTTGAPSPTSIISIPHRIHQMAANHVTITNSILHSYDYWEIADNLTKDNKEFFNDLDALMGPVTLHSSMEHLVQYTRQGLHWVRIGAHLS</sequence>
<feature type="compositionally biased region" description="Low complexity" evidence="5">
    <location>
        <begin position="904"/>
        <end position="915"/>
    </location>
</feature>
<comment type="subcellular location">
    <subcellularLocation>
        <location evidence="1">Nucleus</location>
    </subcellularLocation>
</comment>
<dbReference type="GO" id="GO:0032783">
    <property type="term" value="C:super elongation complex"/>
    <property type="evidence" value="ECO:0007669"/>
    <property type="project" value="TreeGrafter"/>
</dbReference>
<feature type="compositionally biased region" description="Low complexity" evidence="5">
    <location>
        <begin position="181"/>
        <end position="195"/>
    </location>
</feature>
<evidence type="ECO:0000259" key="6">
    <source>
        <dbReference type="Pfam" id="PF18876"/>
    </source>
</evidence>
<dbReference type="InterPro" id="IPR043639">
    <property type="entry name" value="AF4_int"/>
</dbReference>
<dbReference type="Pfam" id="PF05110">
    <property type="entry name" value="AF-4"/>
    <property type="match status" value="1"/>
</dbReference>
<evidence type="ECO:0000313" key="7">
    <source>
        <dbReference type="Proteomes" id="UP000515159"/>
    </source>
</evidence>